<name>A0AAD7EAC0_9AGAR</name>
<evidence type="ECO:0000313" key="2">
    <source>
        <dbReference type="EMBL" id="KAJ7304815.1"/>
    </source>
</evidence>
<comment type="caution">
    <text evidence="2">The sequence shown here is derived from an EMBL/GenBank/DDBJ whole genome shotgun (WGS) entry which is preliminary data.</text>
</comment>
<keyword evidence="3" id="KW-1185">Reference proteome</keyword>
<dbReference type="EMBL" id="JARIHO010000098">
    <property type="protein sequence ID" value="KAJ7304815.1"/>
    <property type="molecule type" value="Genomic_DNA"/>
</dbReference>
<dbReference type="AlphaFoldDB" id="A0AAD7EAC0"/>
<evidence type="ECO:0000256" key="1">
    <source>
        <dbReference type="SAM" id="MobiDB-lite"/>
    </source>
</evidence>
<evidence type="ECO:0008006" key="4">
    <source>
        <dbReference type="Google" id="ProtNLM"/>
    </source>
</evidence>
<proteinExistence type="predicted"/>
<feature type="region of interest" description="Disordered" evidence="1">
    <location>
        <begin position="453"/>
        <end position="472"/>
    </location>
</feature>
<dbReference type="Proteomes" id="UP001218218">
    <property type="component" value="Unassembled WGS sequence"/>
</dbReference>
<sequence>MLHGLSVELLEEIGHQLVQSDQASLRATCKDLNGIINRLFFSVLVLKPHPQRQSENGVQMLQALANCNTGWSLYAKILWLRSGDHTGNQKAEKRLVRSKIRDLLTSALASLRQIRTVVWEVHAHGAPSWAPSQRNLICHALSTYPTLHTLELNIQGSVDFSSLQVSGIRKFIIKSPGSASPNLSMNSANELSIYHQVATPVSQNPLHCLHLEGLSEWLTVWRMLRTSAHASGSQVKLAEITTSVVTPDLFGYLASYSGLEKLTLKSPDGGSQEQTDRLADSFFDTALPRHAASLTVLSCPAAYESRFSFGTHNVDVLSLFRKLRTLEMSVNAGAVRLVENPTSQWVDADGNCYFVDSASVGGISVEVEQADIDPVVTLLLETAATLPALRSLTIVGADTERNRGNSCGNWMLYHKGVVDVAIERAVMAFRSKMPSSAVVRAGYRLYDLQPLRGSQEESGSDGESGMLGYRRL</sequence>
<organism evidence="2 3">
    <name type="scientific">Mycena albidolilacea</name>
    <dbReference type="NCBI Taxonomy" id="1033008"/>
    <lineage>
        <taxon>Eukaryota</taxon>
        <taxon>Fungi</taxon>
        <taxon>Dikarya</taxon>
        <taxon>Basidiomycota</taxon>
        <taxon>Agaricomycotina</taxon>
        <taxon>Agaricomycetes</taxon>
        <taxon>Agaricomycetidae</taxon>
        <taxon>Agaricales</taxon>
        <taxon>Marasmiineae</taxon>
        <taxon>Mycenaceae</taxon>
        <taxon>Mycena</taxon>
    </lineage>
</organism>
<gene>
    <name evidence="2" type="ORF">DFH08DRAFT_825176</name>
</gene>
<accession>A0AAD7EAC0</accession>
<protein>
    <recommendedName>
        <fullName evidence="4">F-box domain-containing protein</fullName>
    </recommendedName>
</protein>
<reference evidence="2" key="1">
    <citation type="submission" date="2023-03" db="EMBL/GenBank/DDBJ databases">
        <title>Massive genome expansion in bonnet fungi (Mycena s.s.) driven by repeated elements and novel gene families across ecological guilds.</title>
        <authorList>
            <consortium name="Lawrence Berkeley National Laboratory"/>
            <person name="Harder C.B."/>
            <person name="Miyauchi S."/>
            <person name="Viragh M."/>
            <person name="Kuo A."/>
            <person name="Thoen E."/>
            <person name="Andreopoulos B."/>
            <person name="Lu D."/>
            <person name="Skrede I."/>
            <person name="Drula E."/>
            <person name="Henrissat B."/>
            <person name="Morin E."/>
            <person name="Kohler A."/>
            <person name="Barry K."/>
            <person name="LaButti K."/>
            <person name="Morin E."/>
            <person name="Salamov A."/>
            <person name="Lipzen A."/>
            <person name="Mereny Z."/>
            <person name="Hegedus B."/>
            <person name="Baldrian P."/>
            <person name="Stursova M."/>
            <person name="Weitz H."/>
            <person name="Taylor A."/>
            <person name="Grigoriev I.V."/>
            <person name="Nagy L.G."/>
            <person name="Martin F."/>
            <person name="Kauserud H."/>
        </authorList>
    </citation>
    <scope>NUCLEOTIDE SEQUENCE</scope>
    <source>
        <strain evidence="2">CBHHK002</strain>
    </source>
</reference>
<evidence type="ECO:0000313" key="3">
    <source>
        <dbReference type="Proteomes" id="UP001218218"/>
    </source>
</evidence>